<dbReference type="InterPro" id="IPR002885">
    <property type="entry name" value="PPR_rpt"/>
</dbReference>
<dbReference type="EMBL" id="SDMP01000009">
    <property type="protein sequence ID" value="RYR40642.1"/>
    <property type="molecule type" value="Genomic_DNA"/>
</dbReference>
<dbReference type="SMR" id="A0A445BPR8"/>
<reference evidence="4 5" key="1">
    <citation type="submission" date="2019-01" db="EMBL/GenBank/DDBJ databases">
        <title>Sequencing of cultivated peanut Arachis hypogaea provides insights into genome evolution and oil improvement.</title>
        <authorList>
            <person name="Chen X."/>
        </authorList>
    </citation>
    <scope>NUCLEOTIDE SEQUENCE [LARGE SCALE GENOMIC DNA]</scope>
    <source>
        <strain evidence="5">cv. Fuhuasheng</strain>
        <tissue evidence="4">Leaves</tissue>
    </source>
</reference>
<feature type="repeat" description="PPR" evidence="3">
    <location>
        <begin position="476"/>
        <end position="510"/>
    </location>
</feature>
<comment type="caution">
    <text evidence="4">The sequence shown here is derived from an EMBL/GenBank/DDBJ whole genome shotgun (WGS) entry which is preliminary data.</text>
</comment>
<feature type="repeat" description="PPR" evidence="3">
    <location>
        <begin position="301"/>
        <end position="335"/>
    </location>
</feature>
<dbReference type="AlphaFoldDB" id="A0A445BPR8"/>
<evidence type="ECO:0000313" key="5">
    <source>
        <dbReference type="Proteomes" id="UP000289738"/>
    </source>
</evidence>
<dbReference type="OrthoDB" id="185373at2759"/>
<organism evidence="4 5">
    <name type="scientific">Arachis hypogaea</name>
    <name type="common">Peanut</name>
    <dbReference type="NCBI Taxonomy" id="3818"/>
    <lineage>
        <taxon>Eukaryota</taxon>
        <taxon>Viridiplantae</taxon>
        <taxon>Streptophyta</taxon>
        <taxon>Embryophyta</taxon>
        <taxon>Tracheophyta</taxon>
        <taxon>Spermatophyta</taxon>
        <taxon>Magnoliopsida</taxon>
        <taxon>eudicotyledons</taxon>
        <taxon>Gunneridae</taxon>
        <taxon>Pentapetalae</taxon>
        <taxon>rosids</taxon>
        <taxon>fabids</taxon>
        <taxon>Fabales</taxon>
        <taxon>Fabaceae</taxon>
        <taxon>Papilionoideae</taxon>
        <taxon>50 kb inversion clade</taxon>
        <taxon>dalbergioids sensu lato</taxon>
        <taxon>Dalbergieae</taxon>
        <taxon>Pterocarpus clade</taxon>
        <taxon>Arachis</taxon>
    </lineage>
</organism>
<keyword evidence="5" id="KW-1185">Reference proteome</keyword>
<evidence type="ECO:0000313" key="4">
    <source>
        <dbReference type="EMBL" id="RYR40642.1"/>
    </source>
</evidence>
<accession>A0A445BPR8</accession>
<gene>
    <name evidence="4" type="ORF">Ahy_A09g046389</name>
</gene>
<dbReference type="InterPro" id="IPR011990">
    <property type="entry name" value="TPR-like_helical_dom_sf"/>
</dbReference>
<protein>
    <recommendedName>
        <fullName evidence="6">Pentatricopeptide repeat-containing protein</fullName>
    </recommendedName>
</protein>
<comment type="similarity">
    <text evidence="1">Belongs to the PPR family. P subfamily.</text>
</comment>
<proteinExistence type="inferred from homology"/>
<dbReference type="PROSITE" id="PS51375">
    <property type="entry name" value="PPR"/>
    <property type="match status" value="7"/>
</dbReference>
<feature type="repeat" description="PPR" evidence="3">
    <location>
        <begin position="441"/>
        <end position="475"/>
    </location>
</feature>
<dbReference type="Proteomes" id="UP000289738">
    <property type="component" value="Chromosome A09"/>
</dbReference>
<dbReference type="Gramene" id="arahy.Tifrunner.gnm2.ann2.Ah09g041500.1">
    <property type="protein sequence ID" value="arahy.Tifrunner.gnm2.ann2.Ah09g041500.1-CDS-1"/>
    <property type="gene ID" value="arahy.Tifrunner.gnm2.ann2.Ah09g041500"/>
</dbReference>
<evidence type="ECO:0000256" key="1">
    <source>
        <dbReference type="ARBA" id="ARBA00007626"/>
    </source>
</evidence>
<feature type="repeat" description="PPR" evidence="3">
    <location>
        <begin position="336"/>
        <end position="370"/>
    </location>
</feature>
<evidence type="ECO:0008006" key="6">
    <source>
        <dbReference type="Google" id="ProtNLM"/>
    </source>
</evidence>
<sequence length="564" mass="63584">MATPIGKGNCSLNLFLRNWRNLCFHFHRFSTSSIESSSPLPFKSITSTIRTKPSKRIPNNSSFFIPIPHQTIPQAKGQDLDFINVSHSHIIHSQWENLQPFSHSLTPFRVKHILLKLKNDAVLSLKFSNWVQNQNPSCHSLETHAILLHTLAKNRNFRAIQTLLKRIIADSGALDLDLPSKLFESLLCSYRLCDSTPLVFDALFKTFAHLNKIRNATNTFCRMKEYGFFPTVESCNAFMSSLIHLQRPEVALLFYCEMRRSCVSINVYTVNMVICAYCKLGELQKGFEVLEKMRDMGLSPNVVSFNALISGYCNKGMVSLALKVKSLMEHNGVQPNVVTFNTIINGFCKERKLHEANKVFNEMKGCNVAANIVTYNTLINGYSSVGNSEMGTRLYEEMRRDGIKADILTYNALILGLCKEGKTKKAAYLVKELDKENLVPNASTFSALITGQCARKNSERAFLIYRSMIRSGCNPNEHTFKMLMSAFLHNEDFDGAVQVLRDMLGRSMAPDSLVLSELCGGLCRCGRNQLASTLCSEMENKHLLPEGFDKGQITIDHPENETKN</sequence>
<keyword evidence="2" id="KW-0677">Repeat</keyword>
<evidence type="ECO:0000256" key="2">
    <source>
        <dbReference type="ARBA" id="ARBA00022737"/>
    </source>
</evidence>
<feature type="repeat" description="PPR" evidence="3">
    <location>
        <begin position="266"/>
        <end position="300"/>
    </location>
</feature>
<dbReference type="PANTHER" id="PTHR47941">
    <property type="entry name" value="PENTATRICOPEPTIDE REPEAT-CONTAINING PROTEIN 3, MITOCHONDRIAL"/>
    <property type="match status" value="1"/>
</dbReference>
<dbReference type="Pfam" id="PF13041">
    <property type="entry name" value="PPR_2"/>
    <property type="match status" value="4"/>
</dbReference>
<evidence type="ECO:0000256" key="3">
    <source>
        <dbReference type="PROSITE-ProRule" id="PRU00708"/>
    </source>
</evidence>
<feature type="repeat" description="PPR" evidence="3">
    <location>
        <begin position="371"/>
        <end position="405"/>
    </location>
</feature>
<name>A0A445BPR8_ARAHY</name>
<dbReference type="Gene3D" id="1.25.40.10">
    <property type="entry name" value="Tetratricopeptide repeat domain"/>
    <property type="match status" value="4"/>
</dbReference>
<feature type="repeat" description="PPR" evidence="3">
    <location>
        <begin position="406"/>
        <end position="440"/>
    </location>
</feature>
<dbReference type="NCBIfam" id="TIGR00756">
    <property type="entry name" value="PPR"/>
    <property type="match status" value="8"/>
</dbReference>